<proteinExistence type="predicted"/>
<accession>A0ACB7S6P6</accession>
<organism evidence="1 2">
    <name type="scientific">Hyalomma asiaticum</name>
    <name type="common">Tick</name>
    <dbReference type="NCBI Taxonomy" id="266040"/>
    <lineage>
        <taxon>Eukaryota</taxon>
        <taxon>Metazoa</taxon>
        <taxon>Ecdysozoa</taxon>
        <taxon>Arthropoda</taxon>
        <taxon>Chelicerata</taxon>
        <taxon>Arachnida</taxon>
        <taxon>Acari</taxon>
        <taxon>Parasitiformes</taxon>
        <taxon>Ixodida</taxon>
        <taxon>Ixodoidea</taxon>
        <taxon>Ixodidae</taxon>
        <taxon>Hyalomminae</taxon>
        <taxon>Hyalomma</taxon>
    </lineage>
</organism>
<sequence length="598" mass="68939">MKDRERPFYKIFNGHRIPGAFSEEVLERFLRYEPADDDIFIVTFPKCGTHWASMMLSKTLQVCRGLSPRLFILAEREGVDAILAAPRPRIVCTHLPFHLAPRNERTKYVYIARNPKDCCVSFFHHTRAHPSYGFADGTFEEYFDIFLEGLTDFGNYYENLKSWYTHKDDPNVLFMTYESMKFDSEGSVLKLAKFVDDGLAAALEEDSAKMKSVLEACSLDNMKKVVQGPFIRKGVVGDWKNYFSQEQSRRLEERFMLEMKGTDIPDLWKDVDWKANSTGTMTTTTGNKLQPIFQLIDGIKIPLGFDGGKLRSALKYQASSGDIFIDTFPKCGTNWTKRIVELLVGDKDVLSQKDGYGLATTFFEMVGKDTIAALPEPRIVTTHLEYQLLPKHPEAKYIYVVRNPKDCCVSFFHHTKKTKAYNFEQGTFEDYLQLFIKGETSFGDYFQHLVSWYPHVNEPNVLFLTYEGMKKDPEAAVLRIAKFLNVRDAELLDVDSNRFKDIVRDSSIDAMKEHYNASYQKALGGNGVDQWTERKDYPLSRAPPPPDVMVRKGIIGDWRNHFTADQSQRIERAFVEKCGHVVDHRKIWNPEDWMENVA</sequence>
<comment type="caution">
    <text evidence="1">The sequence shown here is derived from an EMBL/GenBank/DDBJ whole genome shotgun (WGS) entry which is preliminary data.</text>
</comment>
<name>A0ACB7S6P6_HYAAI</name>
<evidence type="ECO:0000313" key="2">
    <source>
        <dbReference type="Proteomes" id="UP000821845"/>
    </source>
</evidence>
<reference evidence="1" key="1">
    <citation type="submission" date="2020-05" db="EMBL/GenBank/DDBJ databases">
        <title>Large-scale comparative analyses of tick genomes elucidate their genetic diversity and vector capacities.</title>
        <authorList>
            <person name="Jia N."/>
            <person name="Wang J."/>
            <person name="Shi W."/>
            <person name="Du L."/>
            <person name="Sun Y."/>
            <person name="Zhan W."/>
            <person name="Jiang J."/>
            <person name="Wang Q."/>
            <person name="Zhang B."/>
            <person name="Ji P."/>
            <person name="Sakyi L.B."/>
            <person name="Cui X."/>
            <person name="Yuan T."/>
            <person name="Jiang B."/>
            <person name="Yang W."/>
            <person name="Lam T.T.-Y."/>
            <person name="Chang Q."/>
            <person name="Ding S."/>
            <person name="Wang X."/>
            <person name="Zhu J."/>
            <person name="Ruan X."/>
            <person name="Zhao L."/>
            <person name="Wei J."/>
            <person name="Que T."/>
            <person name="Du C."/>
            <person name="Cheng J."/>
            <person name="Dai P."/>
            <person name="Han X."/>
            <person name="Huang E."/>
            <person name="Gao Y."/>
            <person name="Liu J."/>
            <person name="Shao H."/>
            <person name="Ye R."/>
            <person name="Li L."/>
            <person name="Wei W."/>
            <person name="Wang X."/>
            <person name="Wang C."/>
            <person name="Yang T."/>
            <person name="Huo Q."/>
            <person name="Li W."/>
            <person name="Guo W."/>
            <person name="Chen H."/>
            <person name="Zhou L."/>
            <person name="Ni X."/>
            <person name="Tian J."/>
            <person name="Zhou Y."/>
            <person name="Sheng Y."/>
            <person name="Liu T."/>
            <person name="Pan Y."/>
            <person name="Xia L."/>
            <person name="Li J."/>
            <person name="Zhao F."/>
            <person name="Cao W."/>
        </authorList>
    </citation>
    <scope>NUCLEOTIDE SEQUENCE</scope>
    <source>
        <strain evidence="1">Hyas-2018</strain>
    </source>
</reference>
<evidence type="ECO:0000313" key="1">
    <source>
        <dbReference type="EMBL" id="KAH6929343.1"/>
    </source>
</evidence>
<gene>
    <name evidence="1" type="ORF">HPB50_026825</name>
</gene>
<protein>
    <submittedName>
        <fullName evidence="1">Uncharacterized protein</fullName>
    </submittedName>
</protein>
<keyword evidence="2" id="KW-1185">Reference proteome</keyword>
<dbReference type="EMBL" id="CM023486">
    <property type="protein sequence ID" value="KAH6929343.1"/>
    <property type="molecule type" value="Genomic_DNA"/>
</dbReference>
<dbReference type="Proteomes" id="UP000821845">
    <property type="component" value="Chromosome 6"/>
</dbReference>